<name>A0AAE3CY95_PRORE</name>
<organism evidence="1 2">
    <name type="scientific">Providencia rettgeri</name>
    <dbReference type="NCBI Taxonomy" id="587"/>
    <lineage>
        <taxon>Bacteria</taxon>
        <taxon>Pseudomonadati</taxon>
        <taxon>Pseudomonadota</taxon>
        <taxon>Gammaproteobacteria</taxon>
        <taxon>Enterobacterales</taxon>
        <taxon>Morganellaceae</taxon>
        <taxon>Providencia</taxon>
    </lineage>
</organism>
<evidence type="ECO:0000313" key="1">
    <source>
        <dbReference type="EMBL" id="MBW3117704.1"/>
    </source>
</evidence>
<dbReference type="EMBL" id="JAHWLI010000049">
    <property type="protein sequence ID" value="MBW3117704.1"/>
    <property type="molecule type" value="Genomic_DNA"/>
</dbReference>
<dbReference type="RefSeq" id="WP_165880343.1">
    <property type="nucleotide sequence ID" value="NZ_JAAOIA010000024.1"/>
</dbReference>
<protein>
    <submittedName>
        <fullName evidence="1">Uncharacterized protein</fullName>
    </submittedName>
</protein>
<evidence type="ECO:0000313" key="2">
    <source>
        <dbReference type="Proteomes" id="UP001155882"/>
    </source>
</evidence>
<reference evidence="1" key="1">
    <citation type="submission" date="2021-07" db="EMBL/GenBank/DDBJ databases">
        <authorList>
            <person name="Stanton E."/>
        </authorList>
    </citation>
    <scope>NUCLEOTIDE SEQUENCE</scope>
    <source>
        <strain evidence="1">2021EL-01139</strain>
    </source>
</reference>
<dbReference type="Proteomes" id="UP001155882">
    <property type="component" value="Unassembled WGS sequence"/>
</dbReference>
<proteinExistence type="predicted"/>
<sequence length="162" mass="18881">MTIENNQGNELLRILMKYIPIDWRRCSLRYRKAFVDPINIIDGEMYVIDTINELPSTHFRPIDERNHQDFIAILKAAVESYHGKIDWILIGRQKTDTPEYNWGVEPAILREQSVINESKKLNLTAKNYLAQKMPGLGPIAYADLINLAKHVDKHYLPLKRHS</sequence>
<dbReference type="AlphaFoldDB" id="A0AAE3CY95"/>
<accession>A0AAE3CY95</accession>
<gene>
    <name evidence="1" type="ORF">KYI77_14725</name>
</gene>
<comment type="caution">
    <text evidence="1">The sequence shown here is derived from an EMBL/GenBank/DDBJ whole genome shotgun (WGS) entry which is preliminary data.</text>
</comment>